<evidence type="ECO:0000313" key="1">
    <source>
        <dbReference type="EMBL" id="SQB64856.1"/>
    </source>
</evidence>
<dbReference type="Proteomes" id="UP000250245">
    <property type="component" value="Unassembled WGS sequence"/>
</dbReference>
<evidence type="ECO:0008006" key="3">
    <source>
        <dbReference type="Google" id="ProtNLM"/>
    </source>
</evidence>
<dbReference type="AlphaFoldDB" id="A0A2X2YKB8"/>
<accession>A0A2X2YKB8</accession>
<gene>
    <name evidence="1" type="ORF">NCTC11820_01210</name>
</gene>
<dbReference type="RefSeq" id="WP_013189348.1">
    <property type="nucleotide sequence ID" value="NZ_CP068112.1"/>
</dbReference>
<name>A0A2X2YKB8_9ACTO</name>
<evidence type="ECO:0000313" key="2">
    <source>
        <dbReference type="Proteomes" id="UP000250245"/>
    </source>
</evidence>
<dbReference type="EMBL" id="UASJ01000001">
    <property type="protein sequence ID" value="SQB64856.1"/>
    <property type="molecule type" value="Genomic_DNA"/>
</dbReference>
<protein>
    <recommendedName>
        <fullName evidence="3">HIRAN domain-containing protein</fullName>
    </recommendedName>
</protein>
<organism evidence="1 2">
    <name type="scientific">Mobiluncus curtisii</name>
    <dbReference type="NCBI Taxonomy" id="2051"/>
    <lineage>
        <taxon>Bacteria</taxon>
        <taxon>Bacillati</taxon>
        <taxon>Actinomycetota</taxon>
        <taxon>Actinomycetes</taxon>
        <taxon>Actinomycetales</taxon>
        <taxon>Actinomycetaceae</taxon>
        <taxon>Mobiluncus</taxon>
    </lineage>
</organism>
<proteinExistence type="predicted"/>
<dbReference type="Gene3D" id="3.30.70.2330">
    <property type="match status" value="1"/>
</dbReference>
<reference evidence="1 2" key="1">
    <citation type="submission" date="2018-06" db="EMBL/GenBank/DDBJ databases">
        <authorList>
            <consortium name="Pathogen Informatics"/>
            <person name="Doyle S."/>
        </authorList>
    </citation>
    <scope>NUCLEOTIDE SEQUENCE [LARGE SCALE GENOMIC DNA]</scope>
    <source>
        <strain evidence="1 2">NCTC11820</strain>
    </source>
</reference>
<dbReference type="GeneID" id="55565498"/>
<sequence length="144" mass="15998">MGIFDGLRQAWAEAGEKVEQDAKAKARQRGAQPINWDTWDKGRYVAGVTFRQKQIKLLLASEGMRGDPQRGQAFFLKGIIKPEPTNPKDSGAIACISSGIQFGYIPKEGQAAIRARAPKGNNWTAKAAYAFWPKEGTWVAKYWI</sequence>